<sequence>MTANLTPVINKEEQEMIANLTPVINKEKQEMVANVMSLIDDDGFQHDDRSSIVLLRCMKTEFGMHVK</sequence>
<organism evidence="1 2">
    <name type="scientific">Potamilus streckersoni</name>
    <dbReference type="NCBI Taxonomy" id="2493646"/>
    <lineage>
        <taxon>Eukaryota</taxon>
        <taxon>Metazoa</taxon>
        <taxon>Spiralia</taxon>
        <taxon>Lophotrochozoa</taxon>
        <taxon>Mollusca</taxon>
        <taxon>Bivalvia</taxon>
        <taxon>Autobranchia</taxon>
        <taxon>Heteroconchia</taxon>
        <taxon>Palaeoheterodonta</taxon>
        <taxon>Unionida</taxon>
        <taxon>Unionoidea</taxon>
        <taxon>Unionidae</taxon>
        <taxon>Ambleminae</taxon>
        <taxon>Lampsilini</taxon>
        <taxon>Potamilus</taxon>
    </lineage>
</organism>
<dbReference type="Proteomes" id="UP001195483">
    <property type="component" value="Unassembled WGS sequence"/>
</dbReference>
<evidence type="ECO:0000313" key="1">
    <source>
        <dbReference type="EMBL" id="KAK3578693.1"/>
    </source>
</evidence>
<dbReference type="AlphaFoldDB" id="A0AAE0RS41"/>
<reference evidence="1" key="2">
    <citation type="journal article" date="2021" name="Genome Biol. Evol.">
        <title>Developing a high-quality reference genome for a parasitic bivalve with doubly uniparental inheritance (Bivalvia: Unionida).</title>
        <authorList>
            <person name="Smith C.H."/>
        </authorList>
    </citation>
    <scope>NUCLEOTIDE SEQUENCE</scope>
    <source>
        <strain evidence="1">CHS0354</strain>
        <tissue evidence="1">Mantle</tissue>
    </source>
</reference>
<proteinExistence type="predicted"/>
<reference evidence="1" key="3">
    <citation type="submission" date="2023-05" db="EMBL/GenBank/DDBJ databases">
        <authorList>
            <person name="Smith C.H."/>
        </authorList>
    </citation>
    <scope>NUCLEOTIDE SEQUENCE</scope>
    <source>
        <strain evidence="1">CHS0354</strain>
        <tissue evidence="1">Mantle</tissue>
    </source>
</reference>
<evidence type="ECO:0000313" key="2">
    <source>
        <dbReference type="Proteomes" id="UP001195483"/>
    </source>
</evidence>
<dbReference type="EMBL" id="JAEAOA010000564">
    <property type="protein sequence ID" value="KAK3578693.1"/>
    <property type="molecule type" value="Genomic_DNA"/>
</dbReference>
<comment type="caution">
    <text evidence="1">The sequence shown here is derived from an EMBL/GenBank/DDBJ whole genome shotgun (WGS) entry which is preliminary data.</text>
</comment>
<keyword evidence="2" id="KW-1185">Reference proteome</keyword>
<name>A0AAE0RS41_9BIVA</name>
<gene>
    <name evidence="1" type="ORF">CHS0354_008551</name>
</gene>
<reference evidence="1" key="1">
    <citation type="journal article" date="2021" name="Genome Biol. Evol.">
        <title>A High-Quality Reference Genome for a Parasitic Bivalve with Doubly Uniparental Inheritance (Bivalvia: Unionida).</title>
        <authorList>
            <person name="Smith C.H."/>
        </authorList>
    </citation>
    <scope>NUCLEOTIDE SEQUENCE</scope>
    <source>
        <strain evidence="1">CHS0354</strain>
    </source>
</reference>
<protein>
    <submittedName>
        <fullName evidence="1">Uncharacterized protein</fullName>
    </submittedName>
</protein>
<accession>A0AAE0RS41</accession>